<evidence type="ECO:0000256" key="2">
    <source>
        <dbReference type="SAM" id="SignalP"/>
    </source>
</evidence>
<gene>
    <name evidence="3" type="ORF">C8A00DRAFT_28971</name>
</gene>
<evidence type="ECO:0000256" key="1">
    <source>
        <dbReference type="SAM" id="Coils"/>
    </source>
</evidence>
<evidence type="ECO:0000313" key="4">
    <source>
        <dbReference type="Proteomes" id="UP001302745"/>
    </source>
</evidence>
<comment type="caution">
    <text evidence="3">The sequence shown here is derived from an EMBL/GenBank/DDBJ whole genome shotgun (WGS) entry which is preliminary data.</text>
</comment>
<name>A0AAN6VUI7_9PEZI</name>
<keyword evidence="1" id="KW-0175">Coiled coil</keyword>
<keyword evidence="2" id="KW-0732">Signal</keyword>
<protein>
    <submittedName>
        <fullName evidence="3">Uncharacterized protein</fullName>
    </submittedName>
</protein>
<dbReference type="Proteomes" id="UP001302745">
    <property type="component" value="Unassembled WGS sequence"/>
</dbReference>
<sequence length="813" mass="85800">MVGSAFALSLIGLGAVQALPAGKAVEERQGIWIGDGTGVFIPGQGELPTCLTDVALQEQPPCILPPIVGGLEPSTKKRDIKRRQVWIGDGGSTFTPGQGELPTCQTNIGLREQPPCILPPIVGGLEPSTKRSQLDERQGIWLGDGSTTFTPGQGGLPTCQTSIALKEQPPCLLPPIVGGLEPSTKKRQVIIGGGSSTFTPGQGALPTCQTNIGLKEQPPCLLPPIVGGMEPSTKKRQVIIGDGTGVFIPGQGELPTCLTDVSLQEQPPCILPPIVGGLEPSTKKRGFVLPPDYATNTKKVIETLELELIRLQNKKNKSRQDLQDIEAIRGALRYLAGITSITAPPGTGSTFTPGKRGFVLPPDYATNTKKVIETLERDLIRLQNKKNKSRQDVDDIQAIKGALMYLAGITSITAPPGTGSTFTPGKRGFVLPPDYATNTKKVIQTLELELIRLQNKNHKSQQDVDDIQAIKGALMYLAGITSISAPPGTGSTFTPGKRDAEFSLATVGTYASECPNLVGAELALETLMHKDKPSPQERIIMQQLAAFLRGCGITIVKSPDGTWTTIKPSDKRDVQFDVTGLETAYFALLQAASDIAPAQPSFANWLALQQISGLLETYGISTASFTVDSAGHPKRQTDTITVGTATCALIDVMGLRAALAALLTAYGPPSKAPVNIFLIEQVIVTALHICGQSVEGWTTIIPGSPVPGGPMVPDPTVPGGPMIPDPTVPGAEIKPSDKKMKMRRQAPVGDPAAMLAALKTLEDAYGVYGSGKIPVPVFLIMVNLVTILQSIPGVLVPGWPVLGQGSVVLTPST</sequence>
<keyword evidence="4" id="KW-1185">Reference proteome</keyword>
<feature type="signal peptide" evidence="2">
    <location>
        <begin position="1"/>
        <end position="18"/>
    </location>
</feature>
<reference evidence="3" key="1">
    <citation type="journal article" date="2023" name="Mol. Phylogenet. Evol.">
        <title>Genome-scale phylogeny and comparative genomics of the fungal order Sordariales.</title>
        <authorList>
            <person name="Hensen N."/>
            <person name="Bonometti L."/>
            <person name="Westerberg I."/>
            <person name="Brannstrom I.O."/>
            <person name="Guillou S."/>
            <person name="Cros-Aarteil S."/>
            <person name="Calhoun S."/>
            <person name="Haridas S."/>
            <person name="Kuo A."/>
            <person name="Mondo S."/>
            <person name="Pangilinan J."/>
            <person name="Riley R."/>
            <person name="LaButti K."/>
            <person name="Andreopoulos B."/>
            <person name="Lipzen A."/>
            <person name="Chen C."/>
            <person name="Yan M."/>
            <person name="Daum C."/>
            <person name="Ng V."/>
            <person name="Clum A."/>
            <person name="Steindorff A."/>
            <person name="Ohm R.A."/>
            <person name="Martin F."/>
            <person name="Silar P."/>
            <person name="Natvig D.O."/>
            <person name="Lalanne C."/>
            <person name="Gautier V."/>
            <person name="Ament-Velasquez S.L."/>
            <person name="Kruys A."/>
            <person name="Hutchinson M.I."/>
            <person name="Powell A.J."/>
            <person name="Barry K."/>
            <person name="Miller A.N."/>
            <person name="Grigoriev I.V."/>
            <person name="Debuchy R."/>
            <person name="Gladieux P."/>
            <person name="Hiltunen Thoren M."/>
            <person name="Johannesson H."/>
        </authorList>
    </citation>
    <scope>NUCLEOTIDE SEQUENCE</scope>
    <source>
        <strain evidence="3">CBS 538.74</strain>
    </source>
</reference>
<dbReference type="AlphaFoldDB" id="A0AAN6VUI7"/>
<dbReference type="EMBL" id="MU856842">
    <property type="protein sequence ID" value="KAK4158073.1"/>
    <property type="molecule type" value="Genomic_DNA"/>
</dbReference>
<feature type="chain" id="PRO_5042866746" evidence="2">
    <location>
        <begin position="19"/>
        <end position="813"/>
    </location>
</feature>
<organism evidence="3 4">
    <name type="scientific">Chaetomidium leptoderma</name>
    <dbReference type="NCBI Taxonomy" id="669021"/>
    <lineage>
        <taxon>Eukaryota</taxon>
        <taxon>Fungi</taxon>
        <taxon>Dikarya</taxon>
        <taxon>Ascomycota</taxon>
        <taxon>Pezizomycotina</taxon>
        <taxon>Sordariomycetes</taxon>
        <taxon>Sordariomycetidae</taxon>
        <taxon>Sordariales</taxon>
        <taxon>Chaetomiaceae</taxon>
        <taxon>Chaetomidium</taxon>
    </lineage>
</organism>
<reference evidence="3" key="2">
    <citation type="submission" date="2023-05" db="EMBL/GenBank/DDBJ databases">
        <authorList>
            <consortium name="Lawrence Berkeley National Laboratory"/>
            <person name="Steindorff A."/>
            <person name="Hensen N."/>
            <person name="Bonometti L."/>
            <person name="Westerberg I."/>
            <person name="Brannstrom I.O."/>
            <person name="Guillou S."/>
            <person name="Cros-Aarteil S."/>
            <person name="Calhoun S."/>
            <person name="Haridas S."/>
            <person name="Kuo A."/>
            <person name="Mondo S."/>
            <person name="Pangilinan J."/>
            <person name="Riley R."/>
            <person name="Labutti K."/>
            <person name="Andreopoulos B."/>
            <person name="Lipzen A."/>
            <person name="Chen C."/>
            <person name="Yanf M."/>
            <person name="Daum C."/>
            <person name="Ng V."/>
            <person name="Clum A."/>
            <person name="Ohm R."/>
            <person name="Martin F."/>
            <person name="Silar P."/>
            <person name="Natvig D."/>
            <person name="Lalanne C."/>
            <person name="Gautier V."/>
            <person name="Ament-Velasquez S.L."/>
            <person name="Kruys A."/>
            <person name="Hutchinson M.I."/>
            <person name="Powell A.J."/>
            <person name="Barry K."/>
            <person name="Miller A.N."/>
            <person name="Grigoriev I.V."/>
            <person name="Debuchy R."/>
            <person name="Gladieux P."/>
            <person name="Thoren M.H."/>
            <person name="Johannesson H."/>
        </authorList>
    </citation>
    <scope>NUCLEOTIDE SEQUENCE</scope>
    <source>
        <strain evidence="3">CBS 538.74</strain>
    </source>
</reference>
<evidence type="ECO:0000313" key="3">
    <source>
        <dbReference type="EMBL" id="KAK4158073.1"/>
    </source>
</evidence>
<feature type="coiled-coil region" evidence="1">
    <location>
        <begin position="294"/>
        <end position="328"/>
    </location>
</feature>
<proteinExistence type="predicted"/>
<feature type="coiled-coil region" evidence="1">
    <location>
        <begin position="365"/>
        <end position="392"/>
    </location>
</feature>
<accession>A0AAN6VUI7</accession>
<feature type="coiled-coil region" evidence="1">
    <location>
        <begin position="436"/>
        <end position="463"/>
    </location>
</feature>